<dbReference type="GO" id="GO:0006417">
    <property type="term" value="P:regulation of translation"/>
    <property type="evidence" value="ECO:0007669"/>
    <property type="project" value="UniProtKB-KW"/>
</dbReference>
<evidence type="ECO:0000313" key="20">
    <source>
        <dbReference type="EMBL" id="CAF3303028.1"/>
    </source>
</evidence>
<feature type="domain" description="Btz" evidence="19">
    <location>
        <begin position="125"/>
        <end position="240"/>
    </location>
</feature>
<feature type="region of interest" description="Disordered" evidence="17">
    <location>
        <begin position="359"/>
        <end position="397"/>
    </location>
</feature>
<dbReference type="SUPFAM" id="SSF90112">
    <property type="entry name" value="Neurotransmitter-gated ion-channel transmembrane pore"/>
    <property type="match status" value="1"/>
</dbReference>
<feature type="transmembrane region" description="Helical" evidence="18">
    <location>
        <begin position="1009"/>
        <end position="1027"/>
    </location>
</feature>
<dbReference type="InterPro" id="IPR036734">
    <property type="entry name" value="Neur_chan_lig-bd_sf"/>
</dbReference>
<evidence type="ECO:0000313" key="21">
    <source>
        <dbReference type="EMBL" id="CAF4108471.1"/>
    </source>
</evidence>
<dbReference type="AlphaFoldDB" id="A0A819VFH7"/>
<dbReference type="Pfam" id="PF09405">
    <property type="entry name" value="Btz"/>
    <property type="match status" value="1"/>
</dbReference>
<dbReference type="GO" id="GO:0035145">
    <property type="term" value="C:exon-exon junction complex"/>
    <property type="evidence" value="ECO:0007669"/>
    <property type="project" value="InterPro"/>
</dbReference>
<evidence type="ECO:0000256" key="9">
    <source>
        <dbReference type="ARBA" id="ARBA00022816"/>
    </source>
</evidence>
<evidence type="ECO:0000256" key="10">
    <source>
        <dbReference type="ARBA" id="ARBA00022845"/>
    </source>
</evidence>
<evidence type="ECO:0000256" key="8">
    <source>
        <dbReference type="ARBA" id="ARBA00022692"/>
    </source>
</evidence>
<dbReference type="InterPro" id="IPR036719">
    <property type="entry name" value="Neuro-gated_channel_TM_sf"/>
</dbReference>
<feature type="region of interest" description="Disordered" evidence="17">
    <location>
        <begin position="37"/>
        <end position="176"/>
    </location>
</feature>
<evidence type="ECO:0000256" key="2">
    <source>
        <dbReference type="ARBA" id="ARBA00004141"/>
    </source>
</evidence>
<dbReference type="EMBL" id="CAJNYD010000870">
    <property type="protein sequence ID" value="CAF3303028.1"/>
    <property type="molecule type" value="Genomic_DNA"/>
</dbReference>
<keyword evidence="15" id="KW-0508">mRNA splicing</keyword>
<evidence type="ECO:0000256" key="3">
    <source>
        <dbReference type="ARBA" id="ARBA00004496"/>
    </source>
</evidence>
<evidence type="ECO:0000256" key="14">
    <source>
        <dbReference type="ARBA" id="ARBA00023161"/>
    </source>
</evidence>
<evidence type="ECO:0000256" key="11">
    <source>
        <dbReference type="ARBA" id="ARBA00022884"/>
    </source>
</evidence>
<dbReference type="GO" id="GO:0016020">
    <property type="term" value="C:membrane"/>
    <property type="evidence" value="ECO:0007669"/>
    <property type="project" value="UniProtKB-SubCell"/>
</dbReference>
<comment type="similarity">
    <text evidence="4">Belongs to the CASC3 family.</text>
</comment>
<dbReference type="EMBL" id="CAJOBO010000042">
    <property type="protein sequence ID" value="CAF4108471.1"/>
    <property type="molecule type" value="Genomic_DNA"/>
</dbReference>
<dbReference type="PANTHER" id="PTHR18945">
    <property type="entry name" value="NEUROTRANSMITTER GATED ION CHANNEL"/>
    <property type="match status" value="1"/>
</dbReference>
<organism evidence="21 22">
    <name type="scientific">Rotaria socialis</name>
    <dbReference type="NCBI Taxonomy" id="392032"/>
    <lineage>
        <taxon>Eukaryota</taxon>
        <taxon>Metazoa</taxon>
        <taxon>Spiralia</taxon>
        <taxon>Gnathifera</taxon>
        <taxon>Rotifera</taxon>
        <taxon>Eurotatoria</taxon>
        <taxon>Bdelloidea</taxon>
        <taxon>Philodinida</taxon>
        <taxon>Philodinidae</taxon>
        <taxon>Rotaria</taxon>
    </lineage>
</organism>
<dbReference type="Pfam" id="PF02931">
    <property type="entry name" value="Neur_chan_LBD"/>
    <property type="match status" value="1"/>
</dbReference>
<keyword evidence="13 18" id="KW-0472">Membrane</keyword>
<feature type="compositionally biased region" description="Acidic residues" evidence="17">
    <location>
        <begin position="128"/>
        <end position="139"/>
    </location>
</feature>
<feature type="compositionally biased region" description="Basic and acidic residues" evidence="17">
    <location>
        <begin position="228"/>
        <end position="246"/>
    </location>
</feature>
<feature type="compositionally biased region" description="Polar residues" evidence="17">
    <location>
        <begin position="89"/>
        <end position="99"/>
    </location>
</feature>
<feature type="compositionally biased region" description="Polar residues" evidence="17">
    <location>
        <begin position="381"/>
        <end position="397"/>
    </location>
</feature>
<dbReference type="GO" id="GO:0051028">
    <property type="term" value="P:mRNA transport"/>
    <property type="evidence" value="ECO:0007669"/>
    <property type="project" value="UniProtKB-KW"/>
</dbReference>
<dbReference type="InterPro" id="IPR018545">
    <property type="entry name" value="Btz_dom"/>
</dbReference>
<dbReference type="FunFam" id="1.20.58.390:FF:000043">
    <property type="entry name" value="AcetylCholine Receptor"/>
    <property type="match status" value="1"/>
</dbReference>
<evidence type="ECO:0000256" key="1">
    <source>
        <dbReference type="ARBA" id="ARBA00004123"/>
    </source>
</evidence>
<dbReference type="GO" id="GO:0003729">
    <property type="term" value="F:mRNA binding"/>
    <property type="evidence" value="ECO:0007669"/>
    <property type="project" value="InterPro"/>
</dbReference>
<feature type="compositionally biased region" description="Basic residues" evidence="17">
    <location>
        <begin position="112"/>
        <end position="121"/>
    </location>
</feature>
<gene>
    <name evidence="21" type="ORF">HFQ381_LOCUS1478</name>
    <name evidence="20" type="ORF">LUA448_LOCUS8247</name>
</gene>
<dbReference type="PRINTS" id="PR00252">
    <property type="entry name" value="NRIONCHANNEL"/>
</dbReference>
<dbReference type="SUPFAM" id="SSF63712">
    <property type="entry name" value="Nicotinic receptor ligand binding domain-like"/>
    <property type="match status" value="2"/>
</dbReference>
<keyword evidence="8 18" id="KW-0812">Transmembrane</keyword>
<dbReference type="SMART" id="SM01044">
    <property type="entry name" value="Btz"/>
    <property type="match status" value="1"/>
</dbReference>
<dbReference type="InterPro" id="IPR006201">
    <property type="entry name" value="Neur_channel"/>
</dbReference>
<keyword evidence="10" id="KW-0810">Translation regulation</keyword>
<feature type="compositionally biased region" description="Polar residues" evidence="17">
    <location>
        <begin position="55"/>
        <end position="64"/>
    </location>
</feature>
<evidence type="ECO:0000256" key="6">
    <source>
        <dbReference type="ARBA" id="ARBA00022490"/>
    </source>
</evidence>
<proteinExistence type="inferred from homology"/>
<dbReference type="GO" id="GO:0005737">
    <property type="term" value="C:cytoplasm"/>
    <property type="evidence" value="ECO:0007669"/>
    <property type="project" value="UniProtKB-SubCell"/>
</dbReference>
<dbReference type="GO" id="GO:0005230">
    <property type="term" value="F:extracellular ligand-gated monoatomic ion channel activity"/>
    <property type="evidence" value="ECO:0007669"/>
    <property type="project" value="InterPro"/>
</dbReference>
<accession>A0A819VFH7</accession>
<dbReference type="InterPro" id="IPR006202">
    <property type="entry name" value="Neur_chan_lig-bd"/>
</dbReference>
<evidence type="ECO:0000256" key="7">
    <source>
        <dbReference type="ARBA" id="ARBA00022664"/>
    </source>
</evidence>
<evidence type="ECO:0000256" key="5">
    <source>
        <dbReference type="ARBA" id="ARBA00022448"/>
    </source>
</evidence>
<dbReference type="Pfam" id="PF02932">
    <property type="entry name" value="Neur_chan_memb"/>
    <property type="match status" value="1"/>
</dbReference>
<sequence>MSDLNWVLEDIKSQNNQQQHDKLSLVDDELKIVSTCENDSKPNHANNIIDEFESKQSVKTTASESPDENDSEYEDVEAEDDDDEINDASGLTSISNKNPFKSCMDDEELHRKVQPRRTINKKLKDDEHSEDNEDDDDNDNQNVPITKKPDKNKQVLDDDNNAHSPAYIPRKGKFYEHDDRTLDENERPKQEISKQDNRFYTDSDAKWQHDLYLRDEEILKSRYPSDKQNRTYFEHGNHRDREHFPLKDTNSQSKTEHNCYHQPQRDYHDYRRRIPHTSYNKLHNNRVNNFDVKEYGQPLSNNRNDSYNRTMNTNEKYHVAPRRQQQQQSDNTNLYHIDERIFHRRRNFTNSQFQQQANELKLHNSNPSRQNPRRFDEKSNEPNQFKHNNEYKNNNSEKLQQEYRGLKKYEFFETKNNLPPRLQLDNPKRNFTQKQPYQQKPTLNLSSQLSNIERPKRYSNMRNHMTNSIEQQTLSSKMQHFQDQRNNKNVELNDWPQAPPPPTAYFPQQNTTPQILYQQPNSQYVPMNYSQQRIYLNSQVSFKKNNSYIISQIVGGTHQRRLLKYLLEDKNYNPLERPVLNDSHTLQVSMSLALQQIMDYASNLKNPPPKKKNKQRYLYIYFFLEQDEKNEIIAISGWLVFEWFDYNLQWNPDDYGGITAVRIPCERLWTPDVFLYNSASENFEGTMKTNIVVQNTAVNLTTNSDTGQLDAYVKNAEWDLEAFIAVRKSVKYECCPTVYPFVLFTLQIRRRTLYYVVNVVVPCVLISFMTLLGFILPPDSGEKISLQITILLSVVMFSLLISGIIPASSTALPIIVMYFTTVMLLCTTSVVATVCVLVLHHRNAKSHTMPMWVKVYINQYLACILWMNRPEHDLTWKTIRLQHRRTKERQNSITSIQNCAPTPLLAYSSKSLLANVTSIDDQAYASNSLPNNMNVSIQRQQSKCNNPHHHHYSHDPNEISLPRDMRVFRSELRSIKAEVRFITDHIKKEEEEDDVSQDWRFSAMVLDRLCLIVFSILTTTLSYYTLFSAKNFLKLR</sequence>
<keyword evidence="7" id="KW-0507">mRNA processing</keyword>
<protein>
    <recommendedName>
        <fullName evidence="19">Btz domain-containing protein</fullName>
    </recommendedName>
</protein>
<dbReference type="InterPro" id="IPR006029">
    <property type="entry name" value="Neurotrans-gated_channel_TM"/>
</dbReference>
<keyword evidence="11" id="KW-0694">RNA-binding</keyword>
<name>A0A819VFH7_9BILA</name>
<keyword evidence="16" id="KW-0539">Nucleus</keyword>
<dbReference type="GO" id="GO:0006397">
    <property type="term" value="P:mRNA processing"/>
    <property type="evidence" value="ECO:0007669"/>
    <property type="project" value="UniProtKB-KW"/>
</dbReference>
<dbReference type="Gene3D" id="1.20.58.390">
    <property type="entry name" value="Neurotransmitter-gated ion-channel transmembrane domain"/>
    <property type="match status" value="2"/>
</dbReference>
<feature type="compositionally biased region" description="Polar residues" evidence="17">
    <location>
        <begin position="359"/>
        <end position="370"/>
    </location>
</feature>
<dbReference type="Proteomes" id="UP000663851">
    <property type="component" value="Unassembled WGS sequence"/>
</dbReference>
<feature type="transmembrane region" description="Helical" evidence="18">
    <location>
        <begin position="788"/>
        <end position="809"/>
    </location>
</feature>
<evidence type="ECO:0000313" key="22">
    <source>
        <dbReference type="Proteomes" id="UP000663851"/>
    </source>
</evidence>
<comment type="caution">
    <text evidence="21">The sequence shown here is derived from an EMBL/GenBank/DDBJ whole genome shotgun (WGS) entry which is preliminary data.</text>
</comment>
<feature type="region of interest" description="Disordered" evidence="17">
    <location>
        <begin position="228"/>
        <end position="258"/>
    </location>
</feature>
<evidence type="ECO:0000256" key="4">
    <source>
        <dbReference type="ARBA" id="ARBA00009548"/>
    </source>
</evidence>
<keyword evidence="14" id="KW-0866">Nonsense-mediated mRNA decay</keyword>
<comment type="subcellular location">
    <subcellularLocation>
        <location evidence="3">Cytoplasm</location>
    </subcellularLocation>
    <subcellularLocation>
        <location evidence="2">Membrane</location>
        <topology evidence="2">Multi-pass membrane protein</topology>
    </subcellularLocation>
    <subcellularLocation>
        <location evidence="1">Nucleus</location>
    </subcellularLocation>
</comment>
<evidence type="ECO:0000256" key="18">
    <source>
        <dbReference type="SAM" id="Phobius"/>
    </source>
</evidence>
<keyword evidence="6" id="KW-0963">Cytoplasm</keyword>
<dbReference type="GO" id="GO:0000184">
    <property type="term" value="P:nuclear-transcribed mRNA catabolic process, nonsense-mediated decay"/>
    <property type="evidence" value="ECO:0007669"/>
    <property type="project" value="UniProtKB-KW"/>
</dbReference>
<feature type="transmembrane region" description="Helical" evidence="18">
    <location>
        <begin position="815"/>
        <end position="839"/>
    </location>
</feature>
<evidence type="ECO:0000256" key="12">
    <source>
        <dbReference type="ARBA" id="ARBA00022989"/>
    </source>
</evidence>
<evidence type="ECO:0000256" key="15">
    <source>
        <dbReference type="ARBA" id="ARBA00023187"/>
    </source>
</evidence>
<keyword evidence="12 18" id="KW-1133">Transmembrane helix</keyword>
<feature type="transmembrane region" description="Helical" evidence="18">
    <location>
        <begin position="753"/>
        <end position="776"/>
    </location>
</feature>
<evidence type="ECO:0000256" key="17">
    <source>
        <dbReference type="SAM" id="MobiDB-lite"/>
    </source>
</evidence>
<evidence type="ECO:0000256" key="13">
    <source>
        <dbReference type="ARBA" id="ARBA00023136"/>
    </source>
</evidence>
<keyword evidence="5" id="KW-0813">Transport</keyword>
<dbReference type="Gene3D" id="2.70.170.10">
    <property type="entry name" value="Neurotransmitter-gated ion-channel ligand-binding domain"/>
    <property type="match status" value="2"/>
</dbReference>
<reference evidence="21" key="1">
    <citation type="submission" date="2021-02" db="EMBL/GenBank/DDBJ databases">
        <authorList>
            <person name="Nowell W R."/>
        </authorList>
    </citation>
    <scope>NUCLEOTIDE SEQUENCE</scope>
</reference>
<dbReference type="Proteomes" id="UP000663833">
    <property type="component" value="Unassembled WGS sequence"/>
</dbReference>
<feature type="compositionally biased region" description="Acidic residues" evidence="17">
    <location>
        <begin position="65"/>
        <end position="86"/>
    </location>
</feature>
<dbReference type="InterPro" id="IPR038050">
    <property type="entry name" value="Neuro_actylchol_rec"/>
</dbReference>
<dbReference type="CDD" id="cd19051">
    <property type="entry name" value="LGIC_TM_cation"/>
    <property type="match status" value="1"/>
</dbReference>
<dbReference type="GO" id="GO:0004888">
    <property type="term" value="F:transmembrane signaling receptor activity"/>
    <property type="evidence" value="ECO:0007669"/>
    <property type="project" value="InterPro"/>
</dbReference>
<evidence type="ECO:0000256" key="16">
    <source>
        <dbReference type="ARBA" id="ARBA00023242"/>
    </source>
</evidence>
<evidence type="ECO:0000259" key="19">
    <source>
        <dbReference type="SMART" id="SM01044"/>
    </source>
</evidence>
<feature type="compositionally biased region" description="Basic and acidic residues" evidence="17">
    <location>
        <begin position="147"/>
        <end position="156"/>
    </location>
</feature>
<keyword evidence="9" id="KW-0509">mRNA transport</keyword>
<dbReference type="GO" id="GO:0008380">
    <property type="term" value="P:RNA splicing"/>
    <property type="evidence" value="ECO:0007669"/>
    <property type="project" value="UniProtKB-KW"/>
</dbReference>